<dbReference type="SUPFAM" id="SSF56112">
    <property type="entry name" value="Protein kinase-like (PK-like)"/>
    <property type="match status" value="1"/>
</dbReference>
<keyword evidence="3" id="KW-1185">Reference proteome</keyword>
<comment type="caution">
    <text evidence="2">The sequence shown here is derived from an EMBL/GenBank/DDBJ whole genome shotgun (WGS) entry which is preliminary data.</text>
</comment>
<dbReference type="InterPro" id="IPR008271">
    <property type="entry name" value="Ser/Thr_kinase_AS"/>
</dbReference>
<dbReference type="EMBL" id="CAWUHB010000056">
    <property type="protein sequence ID" value="CAK7230927.1"/>
    <property type="molecule type" value="Genomic_DNA"/>
</dbReference>
<organism evidence="2 3">
    <name type="scientific">Sporothrix curviconia</name>
    <dbReference type="NCBI Taxonomy" id="1260050"/>
    <lineage>
        <taxon>Eukaryota</taxon>
        <taxon>Fungi</taxon>
        <taxon>Dikarya</taxon>
        <taxon>Ascomycota</taxon>
        <taxon>Pezizomycotina</taxon>
        <taxon>Sordariomycetes</taxon>
        <taxon>Sordariomycetidae</taxon>
        <taxon>Ophiostomatales</taxon>
        <taxon>Ophiostomataceae</taxon>
        <taxon>Sporothrix</taxon>
    </lineage>
</organism>
<feature type="domain" description="Protein kinase" evidence="1">
    <location>
        <begin position="1"/>
        <end position="222"/>
    </location>
</feature>
<dbReference type="Gene3D" id="1.10.510.10">
    <property type="entry name" value="Transferase(Phosphotransferase) domain 1"/>
    <property type="match status" value="1"/>
</dbReference>
<sequence>MLAQLRNEIDIYNHLPRGHPRFLPMLSSYDRDGTYAGIELPYLPKGTLRTYLEENHIEFVVEPASDSGDATGTGTARLPVISPRLRARWAVEMVDGIGFLHEHGVIHCDIKPHNVLLDDTLGVHIIYMAGSRLGDRDSLCCESDRFFMPRDRRNLNGTVTTDLFALGMSLFEIVTGAQPYGEIVDRREIFDRYKRQEFPSLAAVAGVRDEDGQLQRPPGPNS</sequence>
<dbReference type="SMART" id="SM00220">
    <property type="entry name" value="S_TKc"/>
    <property type="match status" value="1"/>
</dbReference>
<dbReference type="InterPro" id="IPR011009">
    <property type="entry name" value="Kinase-like_dom_sf"/>
</dbReference>
<evidence type="ECO:0000313" key="2">
    <source>
        <dbReference type="EMBL" id="CAK7230927.1"/>
    </source>
</evidence>
<evidence type="ECO:0000259" key="1">
    <source>
        <dbReference type="PROSITE" id="PS50011"/>
    </source>
</evidence>
<dbReference type="PANTHER" id="PTHR23257:SF958">
    <property type="entry name" value="SERINE_THREONINE-PROTEIN KINASE WNK4"/>
    <property type="match status" value="1"/>
</dbReference>
<name>A0ABP0CH14_9PEZI</name>
<dbReference type="InterPro" id="IPR050167">
    <property type="entry name" value="Ser_Thr_protein_kinase"/>
</dbReference>
<proteinExistence type="predicted"/>
<reference evidence="2 3" key="1">
    <citation type="submission" date="2024-01" db="EMBL/GenBank/DDBJ databases">
        <authorList>
            <person name="Allen C."/>
            <person name="Tagirdzhanova G."/>
        </authorList>
    </citation>
    <scope>NUCLEOTIDE SEQUENCE [LARGE SCALE GENOMIC DNA]</scope>
</reference>
<gene>
    <name evidence="2" type="ORF">SCUCBS95973_007738</name>
</gene>
<dbReference type="PANTHER" id="PTHR23257">
    <property type="entry name" value="SERINE-THREONINE PROTEIN KINASE"/>
    <property type="match status" value="1"/>
</dbReference>
<accession>A0ABP0CH14</accession>
<evidence type="ECO:0000313" key="3">
    <source>
        <dbReference type="Proteomes" id="UP001642405"/>
    </source>
</evidence>
<dbReference type="Proteomes" id="UP001642405">
    <property type="component" value="Unassembled WGS sequence"/>
</dbReference>
<dbReference type="PROSITE" id="PS00108">
    <property type="entry name" value="PROTEIN_KINASE_ST"/>
    <property type="match status" value="1"/>
</dbReference>
<dbReference type="PROSITE" id="PS50011">
    <property type="entry name" value="PROTEIN_KINASE_DOM"/>
    <property type="match status" value="1"/>
</dbReference>
<protein>
    <recommendedName>
        <fullName evidence="1">Protein kinase domain-containing protein</fullName>
    </recommendedName>
</protein>
<dbReference type="InterPro" id="IPR000719">
    <property type="entry name" value="Prot_kinase_dom"/>
</dbReference>
<dbReference type="Pfam" id="PF00069">
    <property type="entry name" value="Pkinase"/>
    <property type="match status" value="1"/>
</dbReference>